<dbReference type="RefSeq" id="XP_018324081.1">
    <property type="nucleotide sequence ID" value="XM_018468579.2"/>
</dbReference>
<protein>
    <recommendedName>
        <fullName evidence="3 9">Signal recognition particle 9 kDa protein</fullName>
        <shortName evidence="9">SRP9</shortName>
    </recommendedName>
</protein>
<comment type="function">
    <text evidence="8 9">Component of the signal recognition particle (SRP) complex, a ribonucleoprotein complex that mediates the cotranslational targeting of secretory and membrane proteins to the endoplasmic reticulum (ER). SRP9 together with SRP14 and the Alu portion of the SRP RNA, constitutes the elongation arrest domain of SRP. The complex of SRP9 and SRP14 is required for SRP RNA binding.</text>
</comment>
<dbReference type="PIRSF" id="PIRSF017029">
    <property type="entry name" value="Signal_recog_particle_SRP9"/>
    <property type="match status" value="1"/>
</dbReference>
<name>A0A1W4WJG4_AGRPL</name>
<dbReference type="InterPro" id="IPR039914">
    <property type="entry name" value="SRP9-like"/>
</dbReference>
<keyword evidence="6 9" id="KW-0733">Signal recognition particle</keyword>
<dbReference type="FunCoup" id="A0A1W4WJG4">
    <property type="interactions" value="1264"/>
</dbReference>
<dbReference type="GO" id="GO:0008312">
    <property type="term" value="F:7S RNA binding"/>
    <property type="evidence" value="ECO:0007669"/>
    <property type="project" value="InterPro"/>
</dbReference>
<evidence type="ECO:0000259" key="10">
    <source>
        <dbReference type="Pfam" id="PF05486"/>
    </source>
</evidence>
<comment type="similarity">
    <text evidence="2 9">Belongs to the SRP9 family.</text>
</comment>
<dbReference type="AlphaFoldDB" id="A0A1W4WJG4"/>
<dbReference type="InterPro" id="IPR009018">
    <property type="entry name" value="Signal_recog_particle_SRP9/14"/>
</dbReference>
<keyword evidence="4 9" id="KW-0963">Cytoplasm</keyword>
<dbReference type="FunFam" id="3.30.720.10:FF:000001">
    <property type="entry name" value="Signal recognition particle 9 kDa protein"/>
    <property type="match status" value="1"/>
</dbReference>
<dbReference type="PANTHER" id="PTHR12834:SF12">
    <property type="entry name" value="SIGNAL RECOGNITION PARTICLE 9 KDA PROTEIN"/>
    <property type="match status" value="1"/>
</dbReference>
<dbReference type="SUPFAM" id="SSF54762">
    <property type="entry name" value="Signal recognition particle alu RNA binding heterodimer, SRP9/14"/>
    <property type="match status" value="1"/>
</dbReference>
<evidence type="ECO:0000256" key="3">
    <source>
        <dbReference type="ARBA" id="ARBA00020414"/>
    </source>
</evidence>
<dbReference type="PANTHER" id="PTHR12834">
    <property type="entry name" value="SIGNAL RECOGNITION PARTICLE 9 KDA PROTEIN"/>
    <property type="match status" value="1"/>
</dbReference>
<reference evidence="12" key="1">
    <citation type="submission" date="2025-08" db="UniProtKB">
        <authorList>
            <consortium name="RefSeq"/>
        </authorList>
    </citation>
    <scope>IDENTIFICATION</scope>
    <source>
        <tissue evidence="12">Entire body</tissue>
    </source>
</reference>
<keyword evidence="11" id="KW-1185">Reference proteome</keyword>
<dbReference type="Pfam" id="PF05486">
    <property type="entry name" value="SRP9-21"/>
    <property type="match status" value="1"/>
</dbReference>
<evidence type="ECO:0000313" key="12">
    <source>
        <dbReference type="RefSeq" id="XP_018324081.1"/>
    </source>
</evidence>
<evidence type="ECO:0000256" key="1">
    <source>
        <dbReference type="ARBA" id="ARBA00004496"/>
    </source>
</evidence>
<evidence type="ECO:0000256" key="9">
    <source>
        <dbReference type="PIRNR" id="PIRNR017029"/>
    </source>
</evidence>
<evidence type="ECO:0000313" key="11">
    <source>
        <dbReference type="Proteomes" id="UP000192223"/>
    </source>
</evidence>
<dbReference type="GeneID" id="108736229"/>
<proteinExistence type="inferred from homology"/>
<comment type="subcellular location">
    <subcellularLocation>
        <location evidence="1 9">Cytoplasm</location>
    </subcellularLocation>
</comment>
<sequence>MTYLKSWEEFEKAAERLYLQSPDKVRYSMKYVHSKNVLVLKMTDNVVCLQFKTEIAQDVRKIDKFVNNLMRHMVSKEH</sequence>
<evidence type="ECO:0000256" key="6">
    <source>
        <dbReference type="ARBA" id="ARBA00023135"/>
    </source>
</evidence>
<dbReference type="OrthoDB" id="360923at2759"/>
<evidence type="ECO:0000256" key="2">
    <source>
        <dbReference type="ARBA" id="ARBA00009193"/>
    </source>
</evidence>
<accession>A0A1W4WJG4</accession>
<dbReference type="GO" id="GO:0005786">
    <property type="term" value="C:signal recognition particle, endoplasmic reticulum targeting"/>
    <property type="evidence" value="ECO:0007669"/>
    <property type="project" value="UniProtKB-KW"/>
</dbReference>
<evidence type="ECO:0000256" key="7">
    <source>
        <dbReference type="ARBA" id="ARBA00023274"/>
    </source>
</evidence>
<evidence type="ECO:0000256" key="8">
    <source>
        <dbReference type="ARBA" id="ARBA00045462"/>
    </source>
</evidence>
<dbReference type="Proteomes" id="UP000192223">
    <property type="component" value="Unplaced"/>
</dbReference>
<dbReference type="Gene3D" id="3.30.720.10">
    <property type="entry name" value="Signal recognition particle alu RNA binding heterodimer, srp9/1"/>
    <property type="match status" value="1"/>
</dbReference>
<dbReference type="GO" id="GO:0045900">
    <property type="term" value="P:negative regulation of translational elongation"/>
    <property type="evidence" value="ECO:0007669"/>
    <property type="project" value="InterPro"/>
</dbReference>
<dbReference type="KEGG" id="apln:108736229"/>
<evidence type="ECO:0000256" key="5">
    <source>
        <dbReference type="ARBA" id="ARBA00022884"/>
    </source>
</evidence>
<dbReference type="InterPro" id="IPR008832">
    <property type="entry name" value="SRP9"/>
</dbReference>
<gene>
    <name evidence="12" type="primary">LOC108736229</name>
</gene>
<dbReference type="GO" id="GO:0006614">
    <property type="term" value="P:SRP-dependent cotranslational protein targeting to membrane"/>
    <property type="evidence" value="ECO:0007669"/>
    <property type="project" value="InterPro"/>
</dbReference>
<dbReference type="InterPro" id="IPR039432">
    <property type="entry name" value="SRP9_dom"/>
</dbReference>
<keyword evidence="5 9" id="KW-0694">RNA-binding</keyword>
<dbReference type="InParanoid" id="A0A1W4WJG4"/>
<keyword evidence="7 9" id="KW-0687">Ribonucleoprotein</keyword>
<evidence type="ECO:0000256" key="4">
    <source>
        <dbReference type="ARBA" id="ARBA00022490"/>
    </source>
</evidence>
<dbReference type="CTD" id="6726"/>
<feature type="domain" description="SRP9" evidence="10">
    <location>
        <begin position="4"/>
        <end position="73"/>
    </location>
</feature>
<dbReference type="STRING" id="224129.A0A1W4WJG4"/>
<organism evidence="11 12">
    <name type="scientific">Agrilus planipennis</name>
    <name type="common">Emerald ash borer</name>
    <name type="synonym">Agrilus marcopoli</name>
    <dbReference type="NCBI Taxonomy" id="224129"/>
    <lineage>
        <taxon>Eukaryota</taxon>
        <taxon>Metazoa</taxon>
        <taxon>Ecdysozoa</taxon>
        <taxon>Arthropoda</taxon>
        <taxon>Hexapoda</taxon>
        <taxon>Insecta</taxon>
        <taxon>Pterygota</taxon>
        <taxon>Neoptera</taxon>
        <taxon>Endopterygota</taxon>
        <taxon>Coleoptera</taxon>
        <taxon>Polyphaga</taxon>
        <taxon>Elateriformia</taxon>
        <taxon>Buprestoidea</taxon>
        <taxon>Buprestidae</taxon>
        <taxon>Agrilinae</taxon>
        <taxon>Agrilus</taxon>
    </lineage>
</organism>
<dbReference type="GO" id="GO:0005829">
    <property type="term" value="C:cytosol"/>
    <property type="evidence" value="ECO:0007669"/>
    <property type="project" value="UniProtKB-ARBA"/>
</dbReference>